<sequence>MPGMEKHNIDIDLDMFPVAEEEHLLAFTGNGIKIGIIRSAGYSIEINDMPVERMSRVGEIHTMSPIMATLSVIGVLALTALVGLAVQIANLYVFRIMVCNAISR</sequence>
<dbReference type="HOGENOM" id="CLU_2251944_0_0_1"/>
<name>A0A059J3G9_TRIIM</name>
<dbReference type="Proteomes" id="UP000024533">
    <property type="component" value="Unassembled WGS sequence"/>
</dbReference>
<dbReference type="EMBL" id="AOKY01000356">
    <property type="protein sequence ID" value="KDB22405.1"/>
    <property type="molecule type" value="Genomic_DNA"/>
</dbReference>
<evidence type="ECO:0000256" key="1">
    <source>
        <dbReference type="SAM" id="Phobius"/>
    </source>
</evidence>
<accession>A0A059J3G9</accession>
<dbReference type="OMA" id="MVCNAIS"/>
<keyword evidence="3" id="KW-1185">Reference proteome</keyword>
<evidence type="ECO:0000313" key="3">
    <source>
        <dbReference type="Proteomes" id="UP000024533"/>
    </source>
</evidence>
<organism evidence="2 3">
    <name type="scientific">Trichophyton interdigitale (strain MR816)</name>
    <dbReference type="NCBI Taxonomy" id="1215338"/>
    <lineage>
        <taxon>Eukaryota</taxon>
        <taxon>Fungi</taxon>
        <taxon>Dikarya</taxon>
        <taxon>Ascomycota</taxon>
        <taxon>Pezizomycotina</taxon>
        <taxon>Eurotiomycetes</taxon>
        <taxon>Eurotiomycetidae</taxon>
        <taxon>Onygenales</taxon>
        <taxon>Arthrodermataceae</taxon>
        <taxon>Trichophyton</taxon>
    </lineage>
</organism>
<keyword evidence="1" id="KW-0812">Transmembrane</keyword>
<dbReference type="OrthoDB" id="4173475at2759"/>
<feature type="transmembrane region" description="Helical" evidence="1">
    <location>
        <begin position="66"/>
        <end position="94"/>
    </location>
</feature>
<keyword evidence="1" id="KW-0472">Membrane</keyword>
<proteinExistence type="predicted"/>
<keyword evidence="1" id="KW-1133">Transmembrane helix</keyword>
<comment type="caution">
    <text evidence="2">The sequence shown here is derived from an EMBL/GenBank/DDBJ whole genome shotgun (WGS) entry which is preliminary data.</text>
</comment>
<reference evidence="2 3" key="1">
    <citation type="submission" date="2014-02" db="EMBL/GenBank/DDBJ databases">
        <title>The Genome Sequence of Trichophyton interdigitale MR816.</title>
        <authorList>
            <consortium name="The Broad Institute Genomics Platform"/>
            <person name="Cuomo C.A."/>
            <person name="White T.C."/>
            <person name="Graser Y."/>
            <person name="Martinez-Rossi N."/>
            <person name="Heitman J."/>
            <person name="Young S.K."/>
            <person name="Zeng Q."/>
            <person name="Gargeya S."/>
            <person name="Abouelleil A."/>
            <person name="Alvarado L."/>
            <person name="Chapman S.B."/>
            <person name="Gainer-Dewar J."/>
            <person name="Goldberg J."/>
            <person name="Griggs A."/>
            <person name="Gujja S."/>
            <person name="Hansen M."/>
            <person name="Howarth C."/>
            <person name="Imamovic A."/>
            <person name="Larimer J."/>
            <person name="Martinez D."/>
            <person name="Murphy C."/>
            <person name="Pearson M.D."/>
            <person name="Persinoti G."/>
            <person name="Poon T."/>
            <person name="Priest M."/>
            <person name="Roberts A.D."/>
            <person name="Saif S."/>
            <person name="Shea T.D."/>
            <person name="Sykes S.N."/>
            <person name="Wortman J."/>
            <person name="Nusbaum C."/>
            <person name="Birren B."/>
        </authorList>
    </citation>
    <scope>NUCLEOTIDE SEQUENCE [LARGE SCALE GENOMIC DNA]</scope>
    <source>
        <strain evidence="2 3">MR816</strain>
    </source>
</reference>
<gene>
    <name evidence="2" type="ORF">H109_05663</name>
</gene>
<evidence type="ECO:0000313" key="2">
    <source>
        <dbReference type="EMBL" id="KDB22405.1"/>
    </source>
</evidence>
<protein>
    <submittedName>
        <fullName evidence="2">Uncharacterized protein</fullName>
    </submittedName>
</protein>
<dbReference type="AlphaFoldDB" id="A0A059J3G9"/>